<keyword evidence="3" id="KW-1185">Reference proteome</keyword>
<dbReference type="SUPFAM" id="SSF52540">
    <property type="entry name" value="P-loop containing nucleoside triphosphate hydrolases"/>
    <property type="match status" value="1"/>
</dbReference>
<evidence type="ECO:0000259" key="1">
    <source>
        <dbReference type="SMART" id="SM00382"/>
    </source>
</evidence>
<dbReference type="InterPro" id="IPR052934">
    <property type="entry name" value="Methyl-DNA_Rec/Restrict_Enz"/>
</dbReference>
<comment type="caution">
    <text evidence="2">The sequence shown here is derived from an EMBL/GenBank/DDBJ whole genome shotgun (WGS) entry which is preliminary data.</text>
</comment>
<organism evidence="2 3">
    <name type="scientific">Polyangium sorediatum</name>
    <dbReference type="NCBI Taxonomy" id="889274"/>
    <lineage>
        <taxon>Bacteria</taxon>
        <taxon>Pseudomonadati</taxon>
        <taxon>Myxococcota</taxon>
        <taxon>Polyangia</taxon>
        <taxon>Polyangiales</taxon>
        <taxon>Polyangiaceae</taxon>
        <taxon>Polyangium</taxon>
    </lineage>
</organism>
<dbReference type="InterPro" id="IPR025745">
    <property type="entry name" value="Mrr-like_N_dom"/>
</dbReference>
<dbReference type="SMART" id="SM00382">
    <property type="entry name" value="AAA"/>
    <property type="match status" value="1"/>
</dbReference>
<reference evidence="2 3" key="1">
    <citation type="submission" date="2023-04" db="EMBL/GenBank/DDBJ databases">
        <title>The genome sequence of Polyangium sorediatum DSM14670.</title>
        <authorList>
            <person name="Zhang X."/>
        </authorList>
    </citation>
    <scope>NUCLEOTIDE SEQUENCE [LARGE SCALE GENOMIC DNA]</scope>
    <source>
        <strain evidence="2 3">DSM 14670</strain>
    </source>
</reference>
<dbReference type="Pfam" id="PF07728">
    <property type="entry name" value="AAA_5"/>
    <property type="match status" value="1"/>
</dbReference>
<dbReference type="PANTHER" id="PTHR37291">
    <property type="entry name" value="5-METHYLCYTOSINE-SPECIFIC RESTRICTION ENZYME B"/>
    <property type="match status" value="1"/>
</dbReference>
<accession>A0ABT6P303</accession>
<protein>
    <submittedName>
        <fullName evidence="2">AAA family ATPase</fullName>
    </submittedName>
</protein>
<dbReference type="InterPro" id="IPR011704">
    <property type="entry name" value="ATPase_dyneun-rel_AAA"/>
</dbReference>
<dbReference type="RefSeq" id="WP_284721357.1">
    <property type="nucleotide sequence ID" value="NZ_JARZHI010000049.1"/>
</dbReference>
<dbReference type="Gene3D" id="3.40.50.300">
    <property type="entry name" value="P-loop containing nucleotide triphosphate hydrolases"/>
    <property type="match status" value="1"/>
</dbReference>
<dbReference type="InterPro" id="IPR003593">
    <property type="entry name" value="AAA+_ATPase"/>
</dbReference>
<dbReference type="InterPro" id="IPR027417">
    <property type="entry name" value="P-loop_NTPase"/>
</dbReference>
<name>A0ABT6P303_9BACT</name>
<dbReference type="EMBL" id="JARZHI010000049">
    <property type="protein sequence ID" value="MDI1434934.1"/>
    <property type="molecule type" value="Genomic_DNA"/>
</dbReference>
<dbReference type="CDD" id="cd00009">
    <property type="entry name" value="AAA"/>
    <property type="match status" value="1"/>
</dbReference>
<evidence type="ECO:0000313" key="3">
    <source>
        <dbReference type="Proteomes" id="UP001160301"/>
    </source>
</evidence>
<dbReference type="Proteomes" id="UP001160301">
    <property type="component" value="Unassembled WGS sequence"/>
</dbReference>
<sequence length="801" mass="89968">MPVPPYQTFVDPLLRVLAENPEGVKAADAHEAVATKLGLTDADKAELLPSGQQPVFKNRNGWAHDRLKRAGLSESSAFGTWQLTKAGVAFMQAHPKPLSKDEIARITDISDENQAVVWRDRLAAFRADTVWTTERDATKATRLAVLPEIQDLLRRYLGGKASLEEFRATFNQKTKHDWATFGAKGSSGAMVLNQLAKYAPDVTRADAELKALLAKPKDERAAAKALRGFIAYLDAARTAASAGSNLPQNGRLRFFASSFWHAQEPEEWPPFYLSARAALAADGLYDDTGLDVVDDYLAFRRAFQELQKALKVSSWELESLLRWTQRDDATSAPTTPEEDEPEEATSARVWLIALGRNADQWDTCYRDGIIAIGWNGLGNLLQYASIHDIRAKLREGREDDVDPMNDGLACWQFAQEMQVGDTVYVKRGRHFIIGHGVITSGYRHEPHRPLANVRSVKWLSRGEWKPREKALVMKALTEIGRYPGLLRDIRAAIGAGDAGEDEVELVKKPVAPAYSFEDAENDLFLSREQLREMVELCRYKKNIIIQGPPGVGKTFAATRLAHLLIGSMNEEQIQRVQFHPSYSYEDFVQGLRPAEGGGFVRKDGPLLSFCKDALEDQASPYVLIIDEINRGNVSKILGELLSLIEADKRDPRYGVTLAYSRDDEPRFHVPPNLYVIGMMNTADRSLAFVDYALRRRFVFFDLEPAFGTERFDADLTRRGVEASLRKSIQERLVALNERIAKDPTLGLGFRVGHSYFCQRVDAYDDGWFRRIIEYEIAPLLREYWFDSPAKLDAALTQLRGG</sequence>
<dbReference type="PANTHER" id="PTHR37291:SF1">
    <property type="entry name" value="TYPE IV METHYL-DIRECTED RESTRICTION ENZYME ECOKMCRB SUBUNIT"/>
    <property type="match status" value="1"/>
</dbReference>
<gene>
    <name evidence="2" type="ORF">QHF89_35860</name>
</gene>
<dbReference type="Pfam" id="PF14338">
    <property type="entry name" value="Mrr_N"/>
    <property type="match status" value="1"/>
</dbReference>
<feature type="domain" description="AAA+ ATPase" evidence="1">
    <location>
        <begin position="539"/>
        <end position="703"/>
    </location>
</feature>
<proteinExistence type="predicted"/>
<evidence type="ECO:0000313" key="2">
    <source>
        <dbReference type="EMBL" id="MDI1434934.1"/>
    </source>
</evidence>